<feature type="compositionally biased region" description="Low complexity" evidence="1">
    <location>
        <begin position="556"/>
        <end position="571"/>
    </location>
</feature>
<dbReference type="eggNOG" id="ENOG502TGYZ">
    <property type="taxonomic scope" value="Eukaryota"/>
</dbReference>
<feature type="region of interest" description="Disordered" evidence="1">
    <location>
        <begin position="536"/>
        <end position="571"/>
    </location>
</feature>
<evidence type="ECO:0000313" key="3">
    <source>
        <dbReference type="EMBL" id="EGT35685.1"/>
    </source>
</evidence>
<dbReference type="InParanoid" id="G0MLV3"/>
<dbReference type="InterPro" id="IPR055273">
    <property type="entry name" value="CBG09102/CBG15751-like_dom"/>
</dbReference>
<accession>G0MLV3</accession>
<dbReference type="FunCoup" id="G0MLV3">
    <property type="interactions" value="228"/>
</dbReference>
<evidence type="ECO:0000313" key="4">
    <source>
        <dbReference type="Proteomes" id="UP000008068"/>
    </source>
</evidence>
<dbReference type="AlphaFoldDB" id="G0MLV3"/>
<sequence>MLLPTTIGTFDLDKDIEKKFGAFPEAFLKCGKATTKVEDLGVEGQTSLETLVDCSPNPMRVVVNKETAANSLFKRMEDPVKFGECMGLQTCESHPNLAKVNLGAGKVDGSKATPLLKNKAENDICQNTQTKAEQILFTNEMGCKNVDEVPNYNALAKNLYIAPRWKTNDDNLFHVMRAFTKTGKGRKNATKVIPRTNNFVKLPKHDKLTADNVWKTCNGGCDKGDVIKFNMGGQSWKSVIYLKGKTKGFKMCIDAENHDSDSAPPLCRSRFEMFILPRNGLVIWPKNGRASPIELKPAALVDDDEMYAIEVGYGVKKGPNGEGRGEFYVANMYREVVISDSDEWDKTMASKVSFFFENYDDLVDNAGIVSSMINSGKTFINKAKENEVKEKQVKNQGDGTFNVADGKESLTNQPDDPPKPIVLTTTASPKRLASNALLGIALQSTDNTNDAIYTKGKWWVWGLYIGFVSGSILSTVLIGVVFYFLRRTVYGFWYRGMYKRYGCDVSGTTAGITGIGFGNTTTGAITVGGGTTGATGMTTGKTGGTTTGGTTGGTTAGTTGSTTGGASTIAM</sequence>
<name>G0MLV3_CAEBE</name>
<dbReference type="Proteomes" id="UP000008068">
    <property type="component" value="Unassembled WGS sequence"/>
</dbReference>
<gene>
    <name evidence="3" type="ORF">CAEBREN_02218</name>
</gene>
<dbReference type="PANTHER" id="PTHR40314">
    <property type="entry name" value="PROTEIN CBG09102-RELATED"/>
    <property type="match status" value="1"/>
</dbReference>
<reference evidence="4" key="1">
    <citation type="submission" date="2011-07" db="EMBL/GenBank/DDBJ databases">
        <authorList>
            <consortium name="Caenorhabditis brenneri Sequencing and Analysis Consortium"/>
            <person name="Wilson R.K."/>
        </authorList>
    </citation>
    <scope>NUCLEOTIDE SEQUENCE [LARGE SCALE GENOMIC DNA]</scope>
    <source>
        <strain evidence="4">PB2801</strain>
    </source>
</reference>
<keyword evidence="2" id="KW-0472">Membrane</keyword>
<feature type="compositionally biased region" description="Gly residues" evidence="1">
    <location>
        <begin position="541"/>
        <end position="555"/>
    </location>
</feature>
<feature type="transmembrane region" description="Helical" evidence="2">
    <location>
        <begin position="458"/>
        <end position="485"/>
    </location>
</feature>
<dbReference type="OMA" id="NDICQNT"/>
<keyword evidence="4" id="KW-1185">Reference proteome</keyword>
<protein>
    <submittedName>
        <fullName evidence="3">Uncharacterized protein</fullName>
    </submittedName>
</protein>
<dbReference type="PANTHER" id="PTHR40314:SF3">
    <property type="entry name" value="VWFD DOMAIN-CONTAINING PROTEIN"/>
    <property type="match status" value="1"/>
</dbReference>
<proteinExistence type="predicted"/>
<dbReference type="HOGENOM" id="CLU_448525_0_0_1"/>
<evidence type="ECO:0000256" key="1">
    <source>
        <dbReference type="SAM" id="MobiDB-lite"/>
    </source>
</evidence>
<dbReference type="EMBL" id="GL379800">
    <property type="protein sequence ID" value="EGT35685.1"/>
    <property type="molecule type" value="Genomic_DNA"/>
</dbReference>
<evidence type="ECO:0000256" key="2">
    <source>
        <dbReference type="SAM" id="Phobius"/>
    </source>
</evidence>
<keyword evidence="2" id="KW-0812">Transmembrane</keyword>
<keyword evidence="2" id="KW-1133">Transmembrane helix</keyword>
<dbReference type="OrthoDB" id="5871687at2759"/>
<dbReference type="STRING" id="135651.G0MLV3"/>
<organism evidence="4">
    <name type="scientific">Caenorhabditis brenneri</name>
    <name type="common">Nematode worm</name>
    <dbReference type="NCBI Taxonomy" id="135651"/>
    <lineage>
        <taxon>Eukaryota</taxon>
        <taxon>Metazoa</taxon>
        <taxon>Ecdysozoa</taxon>
        <taxon>Nematoda</taxon>
        <taxon>Chromadorea</taxon>
        <taxon>Rhabditida</taxon>
        <taxon>Rhabditina</taxon>
        <taxon>Rhabditomorpha</taxon>
        <taxon>Rhabditoidea</taxon>
        <taxon>Rhabditidae</taxon>
        <taxon>Peloderinae</taxon>
        <taxon>Caenorhabditis</taxon>
    </lineage>
</organism>